<evidence type="ECO:0000256" key="5">
    <source>
        <dbReference type="ARBA" id="ARBA00022989"/>
    </source>
</evidence>
<feature type="domain" description="YetF C-terminal" evidence="8">
    <location>
        <begin position="78"/>
        <end position="147"/>
    </location>
</feature>
<evidence type="ECO:0000256" key="1">
    <source>
        <dbReference type="ARBA" id="ARBA00004651"/>
    </source>
</evidence>
<dbReference type="RefSeq" id="WP_150732958.1">
    <property type="nucleotide sequence ID" value="NZ_CABVIF010000002.1"/>
</dbReference>
<evidence type="ECO:0000256" key="7">
    <source>
        <dbReference type="SAM" id="Phobius"/>
    </source>
</evidence>
<dbReference type="InterPro" id="IPR023090">
    <property type="entry name" value="UPF0702_alpha/beta_dom_sf"/>
</dbReference>
<name>A0A5E7IH49_PSEFL</name>
<dbReference type="InterPro" id="IPR007353">
    <property type="entry name" value="DUF421"/>
</dbReference>
<sequence length="148" mass="16440">MDSVLRAAAMYVALMVLFKIAGRRSLAELTTFDLVLLMMISEATQQALLGDDFSFTNAILVIVTLIAIDVGLSLLKQRSSWASRLIDGEPTIIVENGKLLRQRLRHARLVEADIMEAARSSQGIEKLEEIKFAIIERNGKISVIPRES</sequence>
<evidence type="ECO:0000256" key="2">
    <source>
        <dbReference type="ARBA" id="ARBA00006448"/>
    </source>
</evidence>
<accession>A0A5E7IH49</accession>
<evidence type="ECO:0000256" key="4">
    <source>
        <dbReference type="ARBA" id="ARBA00022692"/>
    </source>
</evidence>
<evidence type="ECO:0000259" key="8">
    <source>
        <dbReference type="Pfam" id="PF04239"/>
    </source>
</evidence>
<protein>
    <recommendedName>
        <fullName evidence="8">YetF C-terminal domain-containing protein</fullName>
    </recommendedName>
</protein>
<keyword evidence="4 7" id="KW-0812">Transmembrane</keyword>
<dbReference type="Pfam" id="PF04239">
    <property type="entry name" value="DUF421"/>
    <property type="match status" value="1"/>
</dbReference>
<reference evidence="9 10" key="1">
    <citation type="submission" date="2019-09" db="EMBL/GenBank/DDBJ databases">
        <authorList>
            <person name="Chandra G."/>
            <person name="Truman W A."/>
        </authorList>
    </citation>
    <scope>NUCLEOTIDE SEQUENCE [LARGE SCALE GENOMIC DNA]</scope>
    <source>
        <strain evidence="9">PS854</strain>
    </source>
</reference>
<feature type="transmembrane region" description="Helical" evidence="7">
    <location>
        <begin position="55"/>
        <end position="75"/>
    </location>
</feature>
<evidence type="ECO:0000256" key="6">
    <source>
        <dbReference type="ARBA" id="ARBA00023136"/>
    </source>
</evidence>
<dbReference type="AlphaFoldDB" id="A0A5E7IH49"/>
<keyword evidence="5 7" id="KW-1133">Transmembrane helix</keyword>
<proteinExistence type="inferred from homology"/>
<organism evidence="9 10">
    <name type="scientific">Pseudomonas fluorescens</name>
    <dbReference type="NCBI Taxonomy" id="294"/>
    <lineage>
        <taxon>Bacteria</taxon>
        <taxon>Pseudomonadati</taxon>
        <taxon>Pseudomonadota</taxon>
        <taxon>Gammaproteobacteria</taxon>
        <taxon>Pseudomonadales</taxon>
        <taxon>Pseudomonadaceae</taxon>
        <taxon>Pseudomonas</taxon>
    </lineage>
</organism>
<dbReference type="GO" id="GO:0005886">
    <property type="term" value="C:plasma membrane"/>
    <property type="evidence" value="ECO:0007669"/>
    <property type="project" value="UniProtKB-SubCell"/>
</dbReference>
<keyword evidence="6 7" id="KW-0472">Membrane</keyword>
<keyword evidence="3" id="KW-1003">Cell membrane</keyword>
<dbReference type="Proteomes" id="UP000327111">
    <property type="component" value="Unassembled WGS sequence"/>
</dbReference>
<dbReference type="PANTHER" id="PTHR34582:SF6">
    <property type="entry name" value="UPF0702 TRANSMEMBRANE PROTEIN YCAP"/>
    <property type="match status" value="1"/>
</dbReference>
<evidence type="ECO:0000313" key="10">
    <source>
        <dbReference type="Proteomes" id="UP000327111"/>
    </source>
</evidence>
<dbReference type="Gene3D" id="3.30.240.20">
    <property type="entry name" value="bsu07140 like domains"/>
    <property type="match status" value="1"/>
</dbReference>
<comment type="similarity">
    <text evidence="2">Belongs to the UPF0702 family.</text>
</comment>
<evidence type="ECO:0000313" key="9">
    <source>
        <dbReference type="EMBL" id="VVO75384.1"/>
    </source>
</evidence>
<dbReference type="PANTHER" id="PTHR34582">
    <property type="entry name" value="UPF0702 TRANSMEMBRANE PROTEIN YCAP"/>
    <property type="match status" value="1"/>
</dbReference>
<comment type="subcellular location">
    <subcellularLocation>
        <location evidence="1">Cell membrane</location>
        <topology evidence="1">Multi-pass membrane protein</topology>
    </subcellularLocation>
</comment>
<dbReference type="EMBL" id="CABVIF010000002">
    <property type="protein sequence ID" value="VVO75384.1"/>
    <property type="molecule type" value="Genomic_DNA"/>
</dbReference>
<evidence type="ECO:0000256" key="3">
    <source>
        <dbReference type="ARBA" id="ARBA00022475"/>
    </source>
</evidence>
<gene>
    <name evidence="9" type="ORF">PS854_01517</name>
</gene>